<dbReference type="Gene3D" id="3.40.630.30">
    <property type="match status" value="1"/>
</dbReference>
<evidence type="ECO:0000313" key="3">
    <source>
        <dbReference type="Proteomes" id="UP000239576"/>
    </source>
</evidence>
<dbReference type="RefSeq" id="WP_106255912.1">
    <property type="nucleotide sequence ID" value="NZ_CAWNSW010000048.1"/>
</dbReference>
<keyword evidence="3" id="KW-1185">Reference proteome</keyword>
<dbReference type="InterPro" id="IPR016181">
    <property type="entry name" value="Acyl_CoA_acyltransferase"/>
</dbReference>
<proteinExistence type="predicted"/>
<dbReference type="SUPFAM" id="SSF55729">
    <property type="entry name" value="Acyl-CoA N-acyltransferases (Nat)"/>
    <property type="match status" value="1"/>
</dbReference>
<dbReference type="GO" id="GO:0016747">
    <property type="term" value="F:acyltransferase activity, transferring groups other than amino-acyl groups"/>
    <property type="evidence" value="ECO:0007669"/>
    <property type="project" value="InterPro"/>
</dbReference>
<dbReference type="CDD" id="cd04301">
    <property type="entry name" value="NAT_SF"/>
    <property type="match status" value="1"/>
</dbReference>
<name>A0A2T1ECT6_9CYAN</name>
<protein>
    <recommendedName>
        <fullName evidence="1">N-acetyltransferase domain-containing protein</fullName>
    </recommendedName>
</protein>
<dbReference type="Pfam" id="PF00583">
    <property type="entry name" value="Acetyltransf_1"/>
    <property type="match status" value="1"/>
</dbReference>
<organism evidence="2 3">
    <name type="scientific">Stenomitos frigidus ULC18</name>
    <dbReference type="NCBI Taxonomy" id="2107698"/>
    <lineage>
        <taxon>Bacteria</taxon>
        <taxon>Bacillati</taxon>
        <taxon>Cyanobacteriota</taxon>
        <taxon>Cyanophyceae</taxon>
        <taxon>Leptolyngbyales</taxon>
        <taxon>Leptolyngbyaceae</taxon>
        <taxon>Stenomitos</taxon>
    </lineage>
</organism>
<reference evidence="3" key="1">
    <citation type="submission" date="2018-02" db="EMBL/GenBank/DDBJ databases">
        <authorList>
            <person name="Moore K."/>
            <person name="Momper L."/>
        </authorList>
    </citation>
    <scope>NUCLEOTIDE SEQUENCE [LARGE SCALE GENOMIC DNA]</scope>
    <source>
        <strain evidence="3">ULC18</strain>
    </source>
</reference>
<feature type="domain" description="N-acetyltransferase" evidence="1">
    <location>
        <begin position="154"/>
        <end position="287"/>
    </location>
</feature>
<dbReference type="InterPro" id="IPR000182">
    <property type="entry name" value="GNAT_dom"/>
</dbReference>
<evidence type="ECO:0000259" key="1">
    <source>
        <dbReference type="PROSITE" id="PS51186"/>
    </source>
</evidence>
<accession>A0A2T1ECT6</accession>
<sequence length="287" mass="32048">MAHDQVELSPILILSAPSQRQIQVAAEWLANQHHQNPDLEIALHLILQKQIVPHAQGGLVAIAYSETTAGELTQAHMQGVVVAKPGNIHVSIASANLTATEALLSLLLARECPHRLCTSEQTKAWIRPCLLQHYQLQREYDQQVLFCTQPPDGAAGRWAVPQDKPTLQAYAAAYLAERGSGSLDYPWEQWIQQQRVAVLEERGQIVAVVRRAETAHHGIVVAPFTFPPFRRQGFARRLLAFLTQQLLQEFPAVKLWVDHDNTAAIALYTSLNFQPLGACYTGYYVNR</sequence>
<evidence type="ECO:0000313" key="2">
    <source>
        <dbReference type="EMBL" id="PSB30518.1"/>
    </source>
</evidence>
<dbReference type="AlphaFoldDB" id="A0A2T1ECT6"/>
<comment type="caution">
    <text evidence="2">The sequence shown here is derived from an EMBL/GenBank/DDBJ whole genome shotgun (WGS) entry which is preliminary data.</text>
</comment>
<dbReference type="Proteomes" id="UP000239576">
    <property type="component" value="Unassembled WGS sequence"/>
</dbReference>
<reference evidence="2 3" key="2">
    <citation type="submission" date="2018-03" db="EMBL/GenBank/DDBJ databases">
        <title>The ancient ancestry and fast evolution of plastids.</title>
        <authorList>
            <person name="Moore K.R."/>
            <person name="Magnabosco C."/>
            <person name="Momper L."/>
            <person name="Gold D.A."/>
            <person name="Bosak T."/>
            <person name="Fournier G.P."/>
        </authorList>
    </citation>
    <scope>NUCLEOTIDE SEQUENCE [LARGE SCALE GENOMIC DNA]</scope>
    <source>
        <strain evidence="2 3">ULC18</strain>
    </source>
</reference>
<dbReference type="EMBL" id="PVWK01000051">
    <property type="protein sequence ID" value="PSB30518.1"/>
    <property type="molecule type" value="Genomic_DNA"/>
</dbReference>
<dbReference type="PROSITE" id="PS51186">
    <property type="entry name" value="GNAT"/>
    <property type="match status" value="1"/>
</dbReference>
<gene>
    <name evidence="2" type="ORF">C7B82_08705</name>
</gene>
<dbReference type="OrthoDB" id="9796919at2"/>